<dbReference type="PRINTS" id="PR00385">
    <property type="entry name" value="P450"/>
</dbReference>
<keyword evidence="2 5" id="KW-0479">Metal-binding</keyword>
<dbReference type="AlphaFoldDB" id="A0AAN6QFH8"/>
<evidence type="ECO:0000256" key="4">
    <source>
        <dbReference type="ARBA" id="ARBA00023004"/>
    </source>
</evidence>
<keyword evidence="7" id="KW-0732">Signal</keyword>
<dbReference type="CDD" id="cd11065">
    <property type="entry name" value="CYP64-like"/>
    <property type="match status" value="1"/>
</dbReference>
<organism evidence="8 9">
    <name type="scientific">Canariomyces notabilis</name>
    <dbReference type="NCBI Taxonomy" id="2074819"/>
    <lineage>
        <taxon>Eukaryota</taxon>
        <taxon>Fungi</taxon>
        <taxon>Dikarya</taxon>
        <taxon>Ascomycota</taxon>
        <taxon>Pezizomycotina</taxon>
        <taxon>Sordariomycetes</taxon>
        <taxon>Sordariomycetidae</taxon>
        <taxon>Sordariales</taxon>
        <taxon>Chaetomiaceae</taxon>
        <taxon>Canariomyces</taxon>
    </lineage>
</organism>
<dbReference type="EMBL" id="MU853357">
    <property type="protein sequence ID" value="KAK4109298.1"/>
    <property type="molecule type" value="Genomic_DNA"/>
</dbReference>
<sequence length="643" mass="72965">MLGLLLLALVGVALVAVHRYLHRPRLPPGTRPLPGPRNFPLVGRVHDIPETGAHLKFYEWSKQYGPIYQMEIFGTVHVWISSEAIAHELLSKRANIYSDRPMIPNLPNNRTSGEYLALLGRTETWKRQRKLCNHLMHLGQRASLYSYPSLERDRFLYLMYQDPSKYLEWIEQFTTRTVSRLAWGTPRPSQVLRHTTFGLLETISPSGALPNIMSFLRHVPAAISPWKKKENTRHAIEERLFRGNVDFVKHSMASHTASPSFIRTYFETKASEADKDKTRWGDTDEAMHVVGLMAIAGALTIGSPIQSYLLAMCHYPQWQKALQEEIDTVLEGQCPQWEDREKLPLLRAVVKEVMRWRPPVPTGIPHAVEKDDVYEGYFIPAGATIHALEWGITRDESMYPDPETFNPGRWLDPSFPTYREPLTQYPNLNGYSQFGFGRRTCQGIPIVEQDLFLSMGGMAWAFDIRKKRDPDTGAEIPVHWNDYTPLLIAKPVRFPFDAIPRSPEKVVLMRDMYESARNEPVLGPDLDISQFEPDLGDQIYIDDVAAAFNNESDANSVSSDRDAVIHVVESSPEPDLAFSDSSYSEPSEGSESDRERERMRLTMMGVPPLDLDPTGRLGLKAGGNDKADPLMPMLAVPGAWNWA</sequence>
<keyword evidence="5" id="KW-0349">Heme</keyword>
<comment type="cofactor">
    <cofactor evidence="5">
        <name>heme</name>
        <dbReference type="ChEBI" id="CHEBI:30413"/>
    </cofactor>
</comment>
<evidence type="ECO:0000256" key="7">
    <source>
        <dbReference type="SAM" id="SignalP"/>
    </source>
</evidence>
<feature type="compositionally biased region" description="Low complexity" evidence="6">
    <location>
        <begin position="579"/>
        <end position="589"/>
    </location>
</feature>
<dbReference type="PANTHER" id="PTHR46300:SF8">
    <property type="entry name" value="CYTOCHROME P450 2E1"/>
    <property type="match status" value="1"/>
</dbReference>
<feature type="signal peptide" evidence="7">
    <location>
        <begin position="1"/>
        <end position="15"/>
    </location>
</feature>
<dbReference type="SUPFAM" id="SSF48264">
    <property type="entry name" value="Cytochrome P450"/>
    <property type="match status" value="1"/>
</dbReference>
<dbReference type="GO" id="GO:0004497">
    <property type="term" value="F:monooxygenase activity"/>
    <property type="evidence" value="ECO:0007669"/>
    <property type="project" value="InterPro"/>
</dbReference>
<keyword evidence="4 5" id="KW-0408">Iron</keyword>
<evidence type="ECO:0000313" key="9">
    <source>
        <dbReference type="Proteomes" id="UP001302812"/>
    </source>
</evidence>
<dbReference type="RefSeq" id="XP_064666868.1">
    <property type="nucleotide sequence ID" value="XM_064817031.1"/>
</dbReference>
<reference evidence="8" key="1">
    <citation type="journal article" date="2023" name="Mol. Phylogenet. Evol.">
        <title>Genome-scale phylogeny and comparative genomics of the fungal order Sordariales.</title>
        <authorList>
            <person name="Hensen N."/>
            <person name="Bonometti L."/>
            <person name="Westerberg I."/>
            <person name="Brannstrom I.O."/>
            <person name="Guillou S."/>
            <person name="Cros-Aarteil S."/>
            <person name="Calhoun S."/>
            <person name="Haridas S."/>
            <person name="Kuo A."/>
            <person name="Mondo S."/>
            <person name="Pangilinan J."/>
            <person name="Riley R."/>
            <person name="LaButti K."/>
            <person name="Andreopoulos B."/>
            <person name="Lipzen A."/>
            <person name="Chen C."/>
            <person name="Yan M."/>
            <person name="Daum C."/>
            <person name="Ng V."/>
            <person name="Clum A."/>
            <person name="Steindorff A."/>
            <person name="Ohm R.A."/>
            <person name="Martin F."/>
            <person name="Silar P."/>
            <person name="Natvig D.O."/>
            <person name="Lalanne C."/>
            <person name="Gautier V."/>
            <person name="Ament-Velasquez S.L."/>
            <person name="Kruys A."/>
            <person name="Hutchinson M.I."/>
            <person name="Powell A.J."/>
            <person name="Barry K."/>
            <person name="Miller A.N."/>
            <person name="Grigoriev I.V."/>
            <person name="Debuchy R."/>
            <person name="Gladieux P."/>
            <person name="Hiltunen Thoren M."/>
            <person name="Johannesson H."/>
        </authorList>
    </citation>
    <scope>NUCLEOTIDE SEQUENCE</scope>
    <source>
        <strain evidence="8">CBS 508.74</strain>
    </source>
</reference>
<evidence type="ECO:0000256" key="6">
    <source>
        <dbReference type="SAM" id="MobiDB-lite"/>
    </source>
</evidence>
<dbReference type="GO" id="GO:0005506">
    <property type="term" value="F:iron ion binding"/>
    <property type="evidence" value="ECO:0007669"/>
    <property type="project" value="InterPro"/>
</dbReference>
<evidence type="ECO:0000256" key="2">
    <source>
        <dbReference type="ARBA" id="ARBA00022723"/>
    </source>
</evidence>
<keyword evidence="9" id="KW-1185">Reference proteome</keyword>
<evidence type="ECO:0000256" key="5">
    <source>
        <dbReference type="PIRSR" id="PIRSR602401-1"/>
    </source>
</evidence>
<dbReference type="PANTHER" id="PTHR46300">
    <property type="entry name" value="P450, PUTATIVE (EUROFUNG)-RELATED-RELATED"/>
    <property type="match status" value="1"/>
</dbReference>
<gene>
    <name evidence="8" type="ORF">N656DRAFT_791964</name>
</gene>
<dbReference type="PRINTS" id="PR00463">
    <property type="entry name" value="EP450I"/>
</dbReference>
<feature type="chain" id="PRO_5042981029" evidence="7">
    <location>
        <begin position="16"/>
        <end position="643"/>
    </location>
</feature>
<protein>
    <submittedName>
        <fullName evidence="8">Cytochrome P450</fullName>
    </submittedName>
</protein>
<dbReference type="GO" id="GO:0016705">
    <property type="term" value="F:oxidoreductase activity, acting on paired donors, with incorporation or reduction of molecular oxygen"/>
    <property type="evidence" value="ECO:0007669"/>
    <property type="project" value="InterPro"/>
</dbReference>
<evidence type="ECO:0000256" key="3">
    <source>
        <dbReference type="ARBA" id="ARBA00023002"/>
    </source>
</evidence>
<comment type="similarity">
    <text evidence="1">Belongs to the cytochrome P450 family.</text>
</comment>
<dbReference type="Pfam" id="PF00067">
    <property type="entry name" value="p450"/>
    <property type="match status" value="1"/>
</dbReference>
<keyword evidence="3" id="KW-0560">Oxidoreductase</keyword>
<dbReference type="InterPro" id="IPR050364">
    <property type="entry name" value="Cytochrome_P450_fung"/>
</dbReference>
<proteinExistence type="inferred from homology"/>
<dbReference type="InterPro" id="IPR001128">
    <property type="entry name" value="Cyt_P450"/>
</dbReference>
<evidence type="ECO:0000256" key="1">
    <source>
        <dbReference type="ARBA" id="ARBA00010617"/>
    </source>
</evidence>
<feature type="binding site" description="axial binding residue" evidence="5">
    <location>
        <position position="441"/>
    </location>
    <ligand>
        <name>heme</name>
        <dbReference type="ChEBI" id="CHEBI:30413"/>
    </ligand>
    <ligandPart>
        <name>Fe</name>
        <dbReference type="ChEBI" id="CHEBI:18248"/>
    </ligandPart>
</feature>
<accession>A0AAN6QFH8</accession>
<name>A0AAN6QFH8_9PEZI</name>
<dbReference type="InterPro" id="IPR036396">
    <property type="entry name" value="Cyt_P450_sf"/>
</dbReference>
<reference evidence="8" key="2">
    <citation type="submission" date="2023-05" db="EMBL/GenBank/DDBJ databases">
        <authorList>
            <consortium name="Lawrence Berkeley National Laboratory"/>
            <person name="Steindorff A."/>
            <person name="Hensen N."/>
            <person name="Bonometti L."/>
            <person name="Westerberg I."/>
            <person name="Brannstrom I.O."/>
            <person name="Guillou S."/>
            <person name="Cros-Aarteil S."/>
            <person name="Calhoun S."/>
            <person name="Haridas S."/>
            <person name="Kuo A."/>
            <person name="Mondo S."/>
            <person name="Pangilinan J."/>
            <person name="Riley R."/>
            <person name="Labutti K."/>
            <person name="Andreopoulos B."/>
            <person name="Lipzen A."/>
            <person name="Chen C."/>
            <person name="Yanf M."/>
            <person name="Daum C."/>
            <person name="Ng V."/>
            <person name="Clum A."/>
            <person name="Ohm R."/>
            <person name="Martin F."/>
            <person name="Silar P."/>
            <person name="Natvig D."/>
            <person name="Lalanne C."/>
            <person name="Gautier V."/>
            <person name="Ament-Velasquez S.L."/>
            <person name="Kruys A."/>
            <person name="Hutchinson M.I."/>
            <person name="Powell A.J."/>
            <person name="Barry K."/>
            <person name="Miller A.N."/>
            <person name="Grigoriev I.V."/>
            <person name="Debuchy R."/>
            <person name="Gladieux P."/>
            <person name="Thoren M.H."/>
            <person name="Johannesson H."/>
        </authorList>
    </citation>
    <scope>NUCLEOTIDE SEQUENCE</scope>
    <source>
        <strain evidence="8">CBS 508.74</strain>
    </source>
</reference>
<dbReference type="InterPro" id="IPR002401">
    <property type="entry name" value="Cyt_P450_E_grp-I"/>
</dbReference>
<dbReference type="GeneID" id="89941156"/>
<dbReference type="Gene3D" id="1.10.630.10">
    <property type="entry name" value="Cytochrome P450"/>
    <property type="match status" value="1"/>
</dbReference>
<dbReference type="GO" id="GO:0020037">
    <property type="term" value="F:heme binding"/>
    <property type="evidence" value="ECO:0007669"/>
    <property type="project" value="InterPro"/>
</dbReference>
<feature type="region of interest" description="Disordered" evidence="6">
    <location>
        <begin position="569"/>
        <end position="596"/>
    </location>
</feature>
<evidence type="ECO:0000313" key="8">
    <source>
        <dbReference type="EMBL" id="KAK4109298.1"/>
    </source>
</evidence>
<comment type="caution">
    <text evidence="8">The sequence shown here is derived from an EMBL/GenBank/DDBJ whole genome shotgun (WGS) entry which is preliminary data.</text>
</comment>
<dbReference type="Proteomes" id="UP001302812">
    <property type="component" value="Unassembled WGS sequence"/>
</dbReference>